<feature type="region of interest" description="Disordered" evidence="1">
    <location>
        <begin position="178"/>
        <end position="200"/>
    </location>
</feature>
<protein>
    <submittedName>
        <fullName evidence="2">Uncharacterized protein</fullName>
    </submittedName>
</protein>
<dbReference type="EMBL" id="GEVM01026919">
    <property type="protein sequence ID" value="JAU79019.1"/>
    <property type="molecule type" value="Transcribed_RNA"/>
</dbReference>
<feature type="compositionally biased region" description="Basic and acidic residues" evidence="1">
    <location>
        <begin position="178"/>
        <end position="188"/>
    </location>
</feature>
<evidence type="ECO:0000313" key="3">
    <source>
        <dbReference type="EMBL" id="JAU79019.1"/>
    </source>
</evidence>
<evidence type="ECO:0000256" key="1">
    <source>
        <dbReference type="SAM" id="MobiDB-lite"/>
    </source>
</evidence>
<proteinExistence type="predicted"/>
<gene>
    <name evidence="2" type="ORF">LC_TR2642_c10_g1_i1_g.9136</name>
    <name evidence="3" type="ORF">MP_TR23614_c1_g1_i1_g.69046</name>
</gene>
<accession>A0A1J3EBC9</accession>
<dbReference type="EMBL" id="GEVK01023365">
    <property type="protein sequence ID" value="JAU29467.1"/>
    <property type="molecule type" value="Transcribed_RNA"/>
</dbReference>
<sequence length="200" mass="22099">MATVEQVYPVSVNPMDSRKRKGVPLPYLIRPRRKLPVYDSFSLYNDYLDYSPNSDGFDYVGDDDDSTVVEAVESSSTLDKVVQIELSASLSELDIHALDKGIQNELSASLSEMDINFLALEKGIQNDLSASLSEMGISSDHSLKDERDDDYVVVEKVEALPNSKTERAGAIQMLELSKDAVDKSEPKDAGSNSDDEWVVV</sequence>
<organism evidence="2">
    <name type="scientific">Noccaea caerulescens</name>
    <name type="common">Alpine penny-cress</name>
    <name type="synonym">Thlaspi caerulescens</name>
    <dbReference type="NCBI Taxonomy" id="107243"/>
    <lineage>
        <taxon>Eukaryota</taxon>
        <taxon>Viridiplantae</taxon>
        <taxon>Streptophyta</taxon>
        <taxon>Embryophyta</taxon>
        <taxon>Tracheophyta</taxon>
        <taxon>Spermatophyta</taxon>
        <taxon>Magnoliopsida</taxon>
        <taxon>eudicotyledons</taxon>
        <taxon>Gunneridae</taxon>
        <taxon>Pentapetalae</taxon>
        <taxon>rosids</taxon>
        <taxon>malvids</taxon>
        <taxon>Brassicales</taxon>
        <taxon>Brassicaceae</taxon>
        <taxon>Coluteocarpeae</taxon>
        <taxon>Noccaea</taxon>
    </lineage>
</organism>
<evidence type="ECO:0000313" key="2">
    <source>
        <dbReference type="EMBL" id="JAU29467.1"/>
    </source>
</evidence>
<reference evidence="2" key="1">
    <citation type="submission" date="2016-07" db="EMBL/GenBank/DDBJ databases">
        <title>De novo transcriptome assembly of four accessions of the metal hyperaccumulator plant Noccaea caerulescens.</title>
        <authorList>
            <person name="Blande D."/>
            <person name="Halimaa P."/>
            <person name="Tervahauta A.I."/>
            <person name="Aarts M.G."/>
            <person name="Karenlampi S.O."/>
        </authorList>
    </citation>
    <scope>NUCLEOTIDE SEQUENCE</scope>
</reference>
<dbReference type="AlphaFoldDB" id="A0A1J3EBC9"/>
<name>A0A1J3EBC9_NOCCA</name>